<feature type="transmembrane region" description="Helical" evidence="2">
    <location>
        <begin position="7"/>
        <end position="25"/>
    </location>
</feature>
<dbReference type="EMBL" id="JAJKFW010000016">
    <property type="protein sequence ID" value="MCC9642119.1"/>
    <property type="molecule type" value="Genomic_DNA"/>
</dbReference>
<dbReference type="InterPro" id="IPR019934">
    <property type="entry name" value="CHP03545"/>
</dbReference>
<evidence type="ECO:0000256" key="1">
    <source>
        <dbReference type="SAM" id="Coils"/>
    </source>
</evidence>
<keyword evidence="1" id="KW-0175">Coiled coil</keyword>
<keyword evidence="2" id="KW-0812">Transmembrane</keyword>
<dbReference type="NCBIfam" id="TIGR03545">
    <property type="entry name" value="TIGR03545 family protein"/>
    <property type="match status" value="1"/>
</dbReference>
<evidence type="ECO:0000313" key="4">
    <source>
        <dbReference type="Proteomes" id="UP001430306"/>
    </source>
</evidence>
<name>A0ABS8NEZ1_9BACT</name>
<keyword evidence="2" id="KW-0472">Membrane</keyword>
<evidence type="ECO:0000313" key="3">
    <source>
        <dbReference type="EMBL" id="MCC9642119.1"/>
    </source>
</evidence>
<protein>
    <submittedName>
        <fullName evidence="3">TIGR03545 family protein</fullName>
    </submittedName>
</protein>
<sequence>MIRWRFLLTRLIVVATILMLLFWGLGPMASYITVRGLEASTGAKAEIGATRVALFPPQIQFDDVRVADPRDDKEFRNAFQADSINFVIDGDALLRRRWVIDQGSIAGLQIGTTRDSSGHLKEAIEDEIESSGPSMIEQLLSSATDGLSDRAEALGKNLETVRTGKQIRERWKNEYERLVRETKTLEQRVETIREAASGIDNPLRDWPELQRTLAEAEKVREQLIQLRQSMNAMPEEMRSDLARLEQAKQKDLDKVDAFVPGDLSESKNFGVDLVSAEIRRSLNQLRDYLENGRTLANYTVVAPDTERVRGEDYDFLGGNRRPELMVRHCDVSGTMRADGKVFTLSGVVENMTPTPELLADPTRARLRLEGPETVDVDYVRDRRQGDQLDRLTLHWPEMNADPIRLGRGKDVGIAIAGGVREVWVQLASRGEHLEGRLVSKQSGVNMRVDVKGDAGASAAAIQMNQSLANVDQVEIDAEFEGTWKDIELKLNTNLGDVFNNAARTAIASQMEASKAKVAAQVNEAHREQMLELNEWMLAQQNQAQSLLAKADKSVEELSRKILNEINGADQYLGKLKTAFGSSLR</sequence>
<keyword evidence="2" id="KW-1133">Transmembrane helix</keyword>
<organism evidence="3 4">
    <name type="scientific">Rhodopirellula halodulae</name>
    <dbReference type="NCBI Taxonomy" id="2894198"/>
    <lineage>
        <taxon>Bacteria</taxon>
        <taxon>Pseudomonadati</taxon>
        <taxon>Planctomycetota</taxon>
        <taxon>Planctomycetia</taxon>
        <taxon>Pirellulales</taxon>
        <taxon>Pirellulaceae</taxon>
        <taxon>Rhodopirellula</taxon>
    </lineage>
</organism>
<feature type="coiled-coil region" evidence="1">
    <location>
        <begin position="168"/>
        <end position="233"/>
    </location>
</feature>
<gene>
    <name evidence="3" type="ORF">LOC71_07525</name>
</gene>
<proteinExistence type="predicted"/>
<dbReference type="RefSeq" id="WP_230272808.1">
    <property type="nucleotide sequence ID" value="NZ_JAJKFW010000016.1"/>
</dbReference>
<keyword evidence="4" id="KW-1185">Reference proteome</keyword>
<comment type="caution">
    <text evidence="3">The sequence shown here is derived from an EMBL/GenBank/DDBJ whole genome shotgun (WGS) entry which is preliminary data.</text>
</comment>
<dbReference type="Proteomes" id="UP001430306">
    <property type="component" value="Unassembled WGS sequence"/>
</dbReference>
<accession>A0ABS8NEZ1</accession>
<reference evidence="3" key="1">
    <citation type="submission" date="2021-11" db="EMBL/GenBank/DDBJ databases">
        <title>Genome sequence.</title>
        <authorList>
            <person name="Sun Q."/>
        </authorList>
    </citation>
    <scope>NUCLEOTIDE SEQUENCE</scope>
    <source>
        <strain evidence="3">JC740</strain>
    </source>
</reference>
<evidence type="ECO:0000256" key="2">
    <source>
        <dbReference type="SAM" id="Phobius"/>
    </source>
</evidence>